<comment type="caution">
    <text evidence="1">The sequence shown here is derived from an EMBL/GenBank/DDBJ whole genome shotgun (WGS) entry which is preliminary data.</text>
</comment>
<proteinExistence type="predicted"/>
<evidence type="ECO:0000313" key="2">
    <source>
        <dbReference type="Proteomes" id="UP000323454"/>
    </source>
</evidence>
<dbReference type="RefSeq" id="WP_149853892.1">
    <property type="nucleotide sequence ID" value="NZ_VUOB01000067.1"/>
</dbReference>
<name>A0A5B2WTX7_9PSEU</name>
<gene>
    <name evidence="1" type="ORF">F0L68_33505</name>
</gene>
<evidence type="ECO:0000313" key="1">
    <source>
        <dbReference type="EMBL" id="KAA2253327.1"/>
    </source>
</evidence>
<reference evidence="1 2" key="2">
    <citation type="submission" date="2019-09" db="EMBL/GenBank/DDBJ databases">
        <authorList>
            <person name="Jin C."/>
        </authorList>
    </citation>
    <scope>NUCLEOTIDE SEQUENCE [LARGE SCALE GENOMIC DNA]</scope>
    <source>
        <strain evidence="1 2">AN110305</strain>
    </source>
</reference>
<organism evidence="1 2">
    <name type="scientific">Solihabitans fulvus</name>
    <dbReference type="NCBI Taxonomy" id="1892852"/>
    <lineage>
        <taxon>Bacteria</taxon>
        <taxon>Bacillati</taxon>
        <taxon>Actinomycetota</taxon>
        <taxon>Actinomycetes</taxon>
        <taxon>Pseudonocardiales</taxon>
        <taxon>Pseudonocardiaceae</taxon>
        <taxon>Solihabitans</taxon>
    </lineage>
</organism>
<sequence>MNWHIPCRDATGRARHLHVKVTDDHQIAVIAPPGEAAYISPAHYGELRDALQTGWLRIRGTAP</sequence>
<reference evidence="1 2" key="1">
    <citation type="submission" date="2019-09" db="EMBL/GenBank/DDBJ databases">
        <title>Goodfellowia gen. nov., a new genus of the Pseudonocardineae related to Actinoalloteichus, containing Goodfellowia coeruleoviolacea gen. nov., comb. nov. gen. nov., comb. nov.</title>
        <authorList>
            <person name="Labeda D."/>
        </authorList>
    </citation>
    <scope>NUCLEOTIDE SEQUENCE [LARGE SCALE GENOMIC DNA]</scope>
    <source>
        <strain evidence="1 2">AN110305</strain>
    </source>
</reference>
<dbReference type="EMBL" id="VUOB01000067">
    <property type="protein sequence ID" value="KAA2253327.1"/>
    <property type="molecule type" value="Genomic_DNA"/>
</dbReference>
<protein>
    <submittedName>
        <fullName evidence="1">Uncharacterized protein</fullName>
    </submittedName>
</protein>
<dbReference type="AlphaFoldDB" id="A0A5B2WTX7"/>
<keyword evidence="2" id="KW-1185">Reference proteome</keyword>
<accession>A0A5B2WTX7</accession>
<dbReference type="Proteomes" id="UP000323454">
    <property type="component" value="Unassembled WGS sequence"/>
</dbReference>